<organism evidence="1">
    <name type="scientific">Hyperionvirus sp</name>
    <dbReference type="NCBI Taxonomy" id="2487770"/>
    <lineage>
        <taxon>Viruses</taxon>
        <taxon>Varidnaviria</taxon>
        <taxon>Bamfordvirae</taxon>
        <taxon>Nucleocytoviricota</taxon>
        <taxon>Megaviricetes</taxon>
        <taxon>Imitervirales</taxon>
        <taxon>Mimiviridae</taxon>
        <taxon>Klosneuvirinae</taxon>
    </lineage>
</organism>
<dbReference type="EMBL" id="MK072387">
    <property type="protein sequence ID" value="AYV83247.1"/>
    <property type="molecule type" value="Genomic_DNA"/>
</dbReference>
<name>A0A3G5A7M5_9VIRU</name>
<accession>A0A3G5A7M5</accession>
<protein>
    <submittedName>
        <fullName evidence="1">Uncharacterized protein</fullName>
    </submittedName>
</protein>
<gene>
    <name evidence="1" type="ORF">Hyperionvirus5_53</name>
</gene>
<evidence type="ECO:0000313" key="1">
    <source>
        <dbReference type="EMBL" id="AYV83247.1"/>
    </source>
</evidence>
<proteinExistence type="predicted"/>
<reference evidence="1" key="1">
    <citation type="submission" date="2018-10" db="EMBL/GenBank/DDBJ databases">
        <title>Hidden diversity of soil giant viruses.</title>
        <authorList>
            <person name="Schulz F."/>
            <person name="Alteio L."/>
            <person name="Goudeau D."/>
            <person name="Ryan E.M."/>
            <person name="Malmstrom R.R."/>
            <person name="Blanchard J."/>
            <person name="Woyke T."/>
        </authorList>
    </citation>
    <scope>NUCLEOTIDE SEQUENCE</scope>
    <source>
        <strain evidence="1">HYV1</strain>
    </source>
</reference>
<sequence length="43" mass="4914">MREIKWGIKCGCKVSRIVRYWRVGGMGMASGRSWYCMNGPSKS</sequence>